<accession>A0AAV9NTW4</accession>
<gene>
    <name evidence="2" type="ORF">LTR77_011096</name>
</gene>
<sequence>MGQPAAKKQKLDFSNSFTVHVGTERKQYMLHTSFATKTSGFFRIAANGRWKESKDNKLTLPDVRPSTFEVYLEWLYTDKIVLLETETGRNPDGTPKLRKGADTAYPQLLRLYCLAQYLLDLTFQNTVIDHLIKSVLHFKVHPGVSDVKTIWPLVPDNSPIK</sequence>
<dbReference type="PANTHER" id="PTHR47843:SF2">
    <property type="entry name" value="BTB DOMAIN-CONTAINING PROTEIN"/>
    <property type="match status" value="1"/>
</dbReference>
<dbReference type="InterPro" id="IPR000210">
    <property type="entry name" value="BTB/POZ_dom"/>
</dbReference>
<dbReference type="EMBL" id="JAVRRT010000031">
    <property type="protein sequence ID" value="KAK5162935.1"/>
    <property type="molecule type" value="Genomic_DNA"/>
</dbReference>
<dbReference type="AlphaFoldDB" id="A0AAV9NTW4"/>
<organism evidence="2 3">
    <name type="scientific">Saxophila tyrrhenica</name>
    <dbReference type="NCBI Taxonomy" id="1690608"/>
    <lineage>
        <taxon>Eukaryota</taxon>
        <taxon>Fungi</taxon>
        <taxon>Dikarya</taxon>
        <taxon>Ascomycota</taxon>
        <taxon>Pezizomycotina</taxon>
        <taxon>Dothideomycetes</taxon>
        <taxon>Dothideomycetidae</taxon>
        <taxon>Mycosphaerellales</taxon>
        <taxon>Extremaceae</taxon>
        <taxon>Saxophila</taxon>
    </lineage>
</organism>
<evidence type="ECO:0000259" key="1">
    <source>
        <dbReference type="PROSITE" id="PS50097"/>
    </source>
</evidence>
<dbReference type="InterPro" id="IPR011333">
    <property type="entry name" value="SKP1/BTB/POZ_sf"/>
</dbReference>
<dbReference type="Proteomes" id="UP001337655">
    <property type="component" value="Unassembled WGS sequence"/>
</dbReference>
<keyword evidence="3" id="KW-1185">Reference proteome</keyword>
<protein>
    <recommendedName>
        <fullName evidence="1">BTB domain-containing protein</fullName>
    </recommendedName>
</protein>
<dbReference type="CDD" id="cd18186">
    <property type="entry name" value="BTB_POZ_ZBTB_KLHL-like"/>
    <property type="match status" value="1"/>
</dbReference>
<name>A0AAV9NTW4_9PEZI</name>
<reference evidence="2 3" key="1">
    <citation type="submission" date="2023-08" db="EMBL/GenBank/DDBJ databases">
        <title>Black Yeasts Isolated from many extreme environments.</title>
        <authorList>
            <person name="Coleine C."/>
            <person name="Stajich J.E."/>
            <person name="Selbmann L."/>
        </authorList>
    </citation>
    <scope>NUCLEOTIDE SEQUENCE [LARGE SCALE GENOMIC DNA]</scope>
    <source>
        <strain evidence="2 3">CCFEE 5935</strain>
    </source>
</reference>
<comment type="caution">
    <text evidence="2">The sequence shown here is derived from an EMBL/GenBank/DDBJ whole genome shotgun (WGS) entry which is preliminary data.</text>
</comment>
<dbReference type="SUPFAM" id="SSF54695">
    <property type="entry name" value="POZ domain"/>
    <property type="match status" value="1"/>
</dbReference>
<evidence type="ECO:0000313" key="3">
    <source>
        <dbReference type="Proteomes" id="UP001337655"/>
    </source>
</evidence>
<dbReference type="GeneID" id="89932416"/>
<dbReference type="Gene3D" id="3.30.710.10">
    <property type="entry name" value="Potassium Channel Kv1.1, Chain A"/>
    <property type="match status" value="1"/>
</dbReference>
<dbReference type="PROSITE" id="PS50097">
    <property type="entry name" value="BTB"/>
    <property type="match status" value="1"/>
</dbReference>
<dbReference type="PANTHER" id="PTHR47843">
    <property type="entry name" value="BTB DOMAIN-CONTAINING PROTEIN-RELATED"/>
    <property type="match status" value="1"/>
</dbReference>
<feature type="domain" description="BTB" evidence="1">
    <location>
        <begin position="15"/>
        <end position="84"/>
    </location>
</feature>
<dbReference type="Pfam" id="PF00651">
    <property type="entry name" value="BTB"/>
    <property type="match status" value="1"/>
</dbReference>
<dbReference type="RefSeq" id="XP_064653534.1">
    <property type="nucleotide sequence ID" value="XM_064808308.1"/>
</dbReference>
<evidence type="ECO:0000313" key="2">
    <source>
        <dbReference type="EMBL" id="KAK5162935.1"/>
    </source>
</evidence>
<proteinExistence type="predicted"/>